<reference evidence="2" key="2">
    <citation type="submission" date="2018-03" db="EMBL/GenBank/DDBJ databases">
        <title>The Triticum urartu genome reveals the dynamic nature of wheat genome evolution.</title>
        <authorList>
            <person name="Ling H."/>
            <person name="Ma B."/>
            <person name="Shi X."/>
            <person name="Liu H."/>
            <person name="Dong L."/>
            <person name="Sun H."/>
            <person name="Cao Y."/>
            <person name="Gao Q."/>
            <person name="Zheng S."/>
            <person name="Li Y."/>
            <person name="Yu Y."/>
            <person name="Du H."/>
            <person name="Qi M."/>
            <person name="Li Y."/>
            <person name="Yu H."/>
            <person name="Cui Y."/>
            <person name="Wang N."/>
            <person name="Chen C."/>
            <person name="Wu H."/>
            <person name="Zhao Y."/>
            <person name="Zhang J."/>
            <person name="Li Y."/>
            <person name="Zhou W."/>
            <person name="Zhang B."/>
            <person name="Hu W."/>
            <person name="Eijk M."/>
            <person name="Tang J."/>
            <person name="Witsenboer H."/>
            <person name="Zhao S."/>
            <person name="Li Z."/>
            <person name="Zhang A."/>
            <person name="Wang D."/>
            <person name="Liang C."/>
        </authorList>
    </citation>
    <scope>NUCLEOTIDE SEQUENCE [LARGE SCALE GENOMIC DNA]</scope>
    <source>
        <strain evidence="2">cv. G1812</strain>
    </source>
</reference>
<dbReference type="AlphaFoldDB" id="A0A8R7UUP7"/>
<dbReference type="EnsemblPlants" id="TuG1812G0600002454.01.T01">
    <property type="protein sequence ID" value="TuG1812G0600002454.01.T01"/>
    <property type="gene ID" value="TuG1812G0600002454.01"/>
</dbReference>
<organism evidence="2 3">
    <name type="scientific">Triticum urartu</name>
    <name type="common">Red wild einkorn</name>
    <name type="synonym">Crithodium urartu</name>
    <dbReference type="NCBI Taxonomy" id="4572"/>
    <lineage>
        <taxon>Eukaryota</taxon>
        <taxon>Viridiplantae</taxon>
        <taxon>Streptophyta</taxon>
        <taxon>Embryophyta</taxon>
        <taxon>Tracheophyta</taxon>
        <taxon>Spermatophyta</taxon>
        <taxon>Magnoliopsida</taxon>
        <taxon>Liliopsida</taxon>
        <taxon>Poales</taxon>
        <taxon>Poaceae</taxon>
        <taxon>BOP clade</taxon>
        <taxon>Pooideae</taxon>
        <taxon>Triticodae</taxon>
        <taxon>Triticeae</taxon>
        <taxon>Triticinae</taxon>
        <taxon>Triticum</taxon>
    </lineage>
</organism>
<evidence type="ECO:0000313" key="2">
    <source>
        <dbReference type="EnsemblPlants" id="TuG1812G0600002454.01.T01"/>
    </source>
</evidence>
<evidence type="ECO:0000256" key="1">
    <source>
        <dbReference type="SAM" id="MobiDB-lite"/>
    </source>
</evidence>
<dbReference type="Proteomes" id="UP000015106">
    <property type="component" value="Chromosome 6"/>
</dbReference>
<accession>A0A8R7UUP7</accession>
<evidence type="ECO:0000313" key="3">
    <source>
        <dbReference type="Proteomes" id="UP000015106"/>
    </source>
</evidence>
<sequence>MYEYDECFHCQLMKCMSHVSVAAARIRRCRLQSLPPGHPVTSKKHGPLDPTRNIKTKWDIIEWTSDGHADNLTPDKDQENNKDAKRQPFGFKDINNMAYEDLDCCSFSSALKYFGS</sequence>
<reference evidence="2" key="3">
    <citation type="submission" date="2022-06" db="UniProtKB">
        <authorList>
            <consortium name="EnsemblPlants"/>
        </authorList>
    </citation>
    <scope>IDENTIFICATION</scope>
</reference>
<keyword evidence="3" id="KW-1185">Reference proteome</keyword>
<reference evidence="3" key="1">
    <citation type="journal article" date="2013" name="Nature">
        <title>Draft genome of the wheat A-genome progenitor Triticum urartu.</title>
        <authorList>
            <person name="Ling H.Q."/>
            <person name="Zhao S."/>
            <person name="Liu D."/>
            <person name="Wang J."/>
            <person name="Sun H."/>
            <person name="Zhang C."/>
            <person name="Fan H."/>
            <person name="Li D."/>
            <person name="Dong L."/>
            <person name="Tao Y."/>
            <person name="Gao C."/>
            <person name="Wu H."/>
            <person name="Li Y."/>
            <person name="Cui Y."/>
            <person name="Guo X."/>
            <person name="Zheng S."/>
            <person name="Wang B."/>
            <person name="Yu K."/>
            <person name="Liang Q."/>
            <person name="Yang W."/>
            <person name="Lou X."/>
            <person name="Chen J."/>
            <person name="Feng M."/>
            <person name="Jian J."/>
            <person name="Zhang X."/>
            <person name="Luo G."/>
            <person name="Jiang Y."/>
            <person name="Liu J."/>
            <person name="Wang Z."/>
            <person name="Sha Y."/>
            <person name="Zhang B."/>
            <person name="Wu H."/>
            <person name="Tang D."/>
            <person name="Shen Q."/>
            <person name="Xue P."/>
            <person name="Zou S."/>
            <person name="Wang X."/>
            <person name="Liu X."/>
            <person name="Wang F."/>
            <person name="Yang Y."/>
            <person name="An X."/>
            <person name="Dong Z."/>
            <person name="Zhang K."/>
            <person name="Zhang X."/>
            <person name="Luo M.C."/>
            <person name="Dvorak J."/>
            <person name="Tong Y."/>
            <person name="Wang J."/>
            <person name="Yang H."/>
            <person name="Li Z."/>
            <person name="Wang D."/>
            <person name="Zhang A."/>
            <person name="Wang J."/>
        </authorList>
    </citation>
    <scope>NUCLEOTIDE SEQUENCE</scope>
    <source>
        <strain evidence="3">cv. G1812</strain>
    </source>
</reference>
<proteinExistence type="predicted"/>
<feature type="compositionally biased region" description="Basic and acidic residues" evidence="1">
    <location>
        <begin position="66"/>
        <end position="86"/>
    </location>
</feature>
<protein>
    <submittedName>
        <fullName evidence="2">Uncharacterized protein</fullName>
    </submittedName>
</protein>
<name>A0A8R7UUP7_TRIUA</name>
<dbReference type="Gramene" id="TuG1812G0600002454.01.T01">
    <property type="protein sequence ID" value="TuG1812G0600002454.01.T01"/>
    <property type="gene ID" value="TuG1812G0600002454.01"/>
</dbReference>
<feature type="region of interest" description="Disordered" evidence="1">
    <location>
        <begin position="66"/>
        <end position="87"/>
    </location>
</feature>